<gene>
    <name evidence="2" type="ORF">DDB_G0291428</name>
</gene>
<dbReference type="Proteomes" id="UP000002195">
    <property type="component" value="Unassembled WGS sequence"/>
</dbReference>
<dbReference type="GeneID" id="8628148"/>
<dbReference type="RefSeq" id="XP_635203.1">
    <property type="nucleotide sequence ID" value="XM_630111.1"/>
</dbReference>
<dbReference type="InParanoid" id="Q54EN7"/>
<feature type="chain" id="PRO_5004249851" evidence="1">
    <location>
        <begin position="19"/>
        <end position="350"/>
    </location>
</feature>
<dbReference type="InterPro" id="IPR052326">
    <property type="entry name" value="Diff-Dev_Assoc_Protein"/>
</dbReference>
<organism evidence="2 3">
    <name type="scientific">Dictyostelium discoideum</name>
    <name type="common">Social amoeba</name>
    <dbReference type="NCBI Taxonomy" id="44689"/>
    <lineage>
        <taxon>Eukaryota</taxon>
        <taxon>Amoebozoa</taxon>
        <taxon>Evosea</taxon>
        <taxon>Eumycetozoa</taxon>
        <taxon>Dictyostelia</taxon>
        <taxon>Dictyosteliales</taxon>
        <taxon>Dictyosteliaceae</taxon>
        <taxon>Dictyostelium</taxon>
    </lineage>
</organism>
<proteinExistence type="predicted"/>
<dbReference type="PhylomeDB" id="Q54EN7"/>
<protein>
    <submittedName>
        <fullName evidence="2">Paramecium surface antigen repeat-containing protein</fullName>
    </submittedName>
</protein>
<dbReference type="dictyBase" id="DDB_G0291428"/>
<reference evidence="2 3" key="1">
    <citation type="journal article" date="2005" name="Nature">
        <title>The genome of the social amoeba Dictyostelium discoideum.</title>
        <authorList>
            <consortium name="The Dictyostelium discoideum Sequencing Consortium"/>
            <person name="Eichinger L."/>
            <person name="Pachebat J.A."/>
            <person name="Glockner G."/>
            <person name="Rajandream M.A."/>
            <person name="Sucgang R."/>
            <person name="Berriman M."/>
            <person name="Song J."/>
            <person name="Olsen R."/>
            <person name="Szafranski K."/>
            <person name="Xu Q."/>
            <person name="Tunggal B."/>
            <person name="Kummerfeld S."/>
            <person name="Madera M."/>
            <person name="Konfortov B.A."/>
            <person name="Rivero F."/>
            <person name="Bankier A.T."/>
            <person name="Lehmann R."/>
            <person name="Hamlin N."/>
            <person name="Davies R."/>
            <person name="Gaudet P."/>
            <person name="Fey P."/>
            <person name="Pilcher K."/>
            <person name="Chen G."/>
            <person name="Saunders D."/>
            <person name="Sodergren E."/>
            <person name="Davis P."/>
            <person name="Kerhornou A."/>
            <person name="Nie X."/>
            <person name="Hall N."/>
            <person name="Anjard C."/>
            <person name="Hemphill L."/>
            <person name="Bason N."/>
            <person name="Farbrother P."/>
            <person name="Desany B."/>
            <person name="Just E."/>
            <person name="Morio T."/>
            <person name="Rost R."/>
            <person name="Churcher C."/>
            <person name="Cooper J."/>
            <person name="Haydock S."/>
            <person name="van Driessche N."/>
            <person name="Cronin A."/>
            <person name="Goodhead I."/>
            <person name="Muzny D."/>
            <person name="Mourier T."/>
            <person name="Pain A."/>
            <person name="Lu M."/>
            <person name="Harper D."/>
            <person name="Lindsay R."/>
            <person name="Hauser H."/>
            <person name="James K."/>
            <person name="Quiles M."/>
            <person name="Madan Babu M."/>
            <person name="Saito T."/>
            <person name="Buchrieser C."/>
            <person name="Wardroper A."/>
            <person name="Felder M."/>
            <person name="Thangavelu M."/>
            <person name="Johnson D."/>
            <person name="Knights A."/>
            <person name="Loulseged H."/>
            <person name="Mungall K."/>
            <person name="Oliver K."/>
            <person name="Price C."/>
            <person name="Quail M.A."/>
            <person name="Urushihara H."/>
            <person name="Hernandez J."/>
            <person name="Rabbinowitsch E."/>
            <person name="Steffen D."/>
            <person name="Sanders M."/>
            <person name="Ma J."/>
            <person name="Kohara Y."/>
            <person name="Sharp S."/>
            <person name="Simmonds M."/>
            <person name="Spiegler S."/>
            <person name="Tivey A."/>
            <person name="Sugano S."/>
            <person name="White B."/>
            <person name="Walker D."/>
            <person name="Woodward J."/>
            <person name="Winckler T."/>
            <person name="Tanaka Y."/>
            <person name="Shaulsky G."/>
            <person name="Schleicher M."/>
            <person name="Weinstock G."/>
            <person name="Rosenthal A."/>
            <person name="Cox E.C."/>
            <person name="Chisholm R.L."/>
            <person name="Gibbs R."/>
            <person name="Loomis W.F."/>
            <person name="Platzer M."/>
            <person name="Kay R.R."/>
            <person name="Williams J."/>
            <person name="Dear P.H."/>
            <person name="Noegel A.A."/>
            <person name="Barrell B."/>
            <person name="Kuspa A."/>
        </authorList>
    </citation>
    <scope>NUCLEOTIDE SEQUENCE [LARGE SCALE GENOMIC DNA]</scope>
    <source>
        <strain evidence="2 3">AX4</strain>
    </source>
</reference>
<evidence type="ECO:0000256" key="1">
    <source>
        <dbReference type="SAM" id="SignalP"/>
    </source>
</evidence>
<dbReference type="HOGENOM" id="CLU_774839_0_0_1"/>
<dbReference type="EMBL" id="AAFI02000177">
    <property type="protein sequence ID" value="EAL61698.1"/>
    <property type="molecule type" value="Genomic_DNA"/>
</dbReference>
<evidence type="ECO:0000313" key="3">
    <source>
        <dbReference type="Proteomes" id="UP000002195"/>
    </source>
</evidence>
<dbReference type="PaxDb" id="44689-DDB0231731"/>
<comment type="caution">
    <text evidence="2">The sequence shown here is derived from an EMBL/GenBank/DDBJ whole genome shotgun (WGS) entry which is preliminary data.</text>
</comment>
<keyword evidence="3" id="KW-1185">Reference proteome</keyword>
<dbReference type="eggNOG" id="ENOG502RI26">
    <property type="taxonomic scope" value="Eukaryota"/>
</dbReference>
<dbReference type="OMA" id="CASELCK"/>
<name>Q54EN7_DICDI</name>
<dbReference type="VEuPathDB" id="AmoebaDB:DDB_G0291428"/>
<dbReference type="AlphaFoldDB" id="Q54EN7"/>
<keyword evidence="1" id="KW-0732">Signal</keyword>
<feature type="signal peptide" evidence="1">
    <location>
        <begin position="1"/>
        <end position="18"/>
    </location>
</feature>
<accession>Q54EN7</accession>
<dbReference type="KEGG" id="ddi:DDB_G0291428"/>
<evidence type="ECO:0000313" key="2">
    <source>
        <dbReference type="EMBL" id="EAL61698.1"/>
    </source>
</evidence>
<sequence length="350" mass="37905">MKVLILVLLLLSLSGVFTGYTPQCSSCYSEGQRCMILDTNSGTYKNGGECNDGLVCAAKNKGEDEKNWICMKPIELNGVCAGESSCVIGLTCDPVEFKCLNSRFAQIGEKCSKDTDCSGTLASCTNNICKSESSGKCDDASDCEYGSTCSNSLCVPLRKQGESCDSMKGETCIYGLSCLSNSTCGPLFSKPLGASCLMDDDCNQPENLYCSQKSHLCEEYVQPKQPTTNCSLTENSCDQFHECSCDGKCYQSSPFPTQVTSGMQPLVNCVLKNKCTWVTNFFSSDSCITKNCASELCKYNGVTIMNNALTCGNNHQSNIYCADSNSVSRININNSMLLLLLLSILLIFNF</sequence>
<dbReference type="PANTHER" id="PTHR33459">
    <property type="entry name" value="DD-GDCA PROTEIN"/>
    <property type="match status" value="1"/>
</dbReference>
<dbReference type="PANTHER" id="PTHR33459:SF10">
    <property type="entry name" value="DICKKOPF N-TERMINAL CYSTEINE-RICH DOMAIN-CONTAINING PROTEIN-RELATED"/>
    <property type="match status" value="1"/>
</dbReference>